<evidence type="ECO:0000313" key="1">
    <source>
        <dbReference type="EMBL" id="SHG98602.1"/>
    </source>
</evidence>
<accession>A0A1M5PA25</accession>
<evidence type="ECO:0000313" key="2">
    <source>
        <dbReference type="Proteomes" id="UP000184485"/>
    </source>
</evidence>
<gene>
    <name evidence="1" type="ORF">SAMN02745157_0102</name>
</gene>
<keyword evidence="2" id="KW-1185">Reference proteome</keyword>
<dbReference type="AlphaFoldDB" id="A0A1M5PA25"/>
<dbReference type="RefSeq" id="WP_073058612.1">
    <property type="nucleotide sequence ID" value="NZ_FQUP01000011.1"/>
</dbReference>
<sequence length="613" mass="66540">MESTLGSSGPGNRLDSGRPDAAVIRAQVEHMLASPELHGSQRRRTFLRYLVEETLEGRGGGLKGYTIALAVFGRNEEFQSQTDPVVRLEARRLRRDLDSYYIGAGGRDAIRITIPKGGYIPHFEWQNVTQPVLPAASTLAAPIVAPASDPAADLVDAAGRPSKGREGAKLGAAELLSRWPTRAGVAFALLGLATAAIIAWQRVPPAPDPAASRTIPLVVLPLASLSNNEDDQFLAAGMTQELITDLMRFEGFRLYSVAASFRQDADADPIDVGRKLGVAYLVKGSVRSDGATTRINAQLLDAGTGRVLWSEVYDRQRTPGALLKVQDELSASVAAELGQTYGIVNRSASAQLATPVASSMSDYDCVLRAYQYRRTFDEKVHEPVLSCLEQVTLNDPGYATAWAMLGWMHLDAARYGFVSAADAPREMDRAFAMASKAVEIAPESIVALQALSAVQYHLGQFDESERTQRHALAINPNDPDTIAQLGWRLALRGRWEEALPYVNRAVERSISPPGWYYDMITIRQLLDGKYREMLASAERSATGDPTGMSFLAIAQAATGDLPAAHQSLARMAEMSPALAREPERIYGNFRPIPPILDAVMTGLRNAGWTAPTK</sequence>
<dbReference type="EMBL" id="FQUP01000011">
    <property type="protein sequence ID" value="SHG98602.1"/>
    <property type="molecule type" value="Genomic_DNA"/>
</dbReference>
<dbReference type="Gene3D" id="1.25.40.10">
    <property type="entry name" value="Tetratricopeptide repeat domain"/>
    <property type="match status" value="1"/>
</dbReference>
<dbReference type="Gene3D" id="3.40.50.10070">
    <property type="entry name" value="TolB, N-terminal domain"/>
    <property type="match status" value="1"/>
</dbReference>
<dbReference type="InterPro" id="IPR011990">
    <property type="entry name" value="TPR-like_helical_dom_sf"/>
</dbReference>
<proteinExistence type="predicted"/>
<dbReference type="PANTHER" id="PTHR12558">
    <property type="entry name" value="CELL DIVISION CYCLE 16,23,27"/>
    <property type="match status" value="1"/>
</dbReference>
<dbReference type="STRING" id="1122133.SAMN02745157_0102"/>
<dbReference type="SUPFAM" id="SSF48452">
    <property type="entry name" value="TPR-like"/>
    <property type="match status" value="1"/>
</dbReference>
<dbReference type="PANTHER" id="PTHR12558:SF33">
    <property type="entry name" value="BLL7664 PROTEIN"/>
    <property type="match status" value="1"/>
</dbReference>
<name>A0A1M5PA25_9HYPH</name>
<protein>
    <submittedName>
        <fullName evidence="1">TolB amino-terminal domain-containing protein</fullName>
    </submittedName>
</protein>
<dbReference type="OrthoDB" id="100177at2"/>
<organism evidence="1 2">
    <name type="scientific">Kaistia soli DSM 19436</name>
    <dbReference type="NCBI Taxonomy" id="1122133"/>
    <lineage>
        <taxon>Bacteria</taxon>
        <taxon>Pseudomonadati</taxon>
        <taxon>Pseudomonadota</taxon>
        <taxon>Alphaproteobacteria</taxon>
        <taxon>Hyphomicrobiales</taxon>
        <taxon>Kaistiaceae</taxon>
        <taxon>Kaistia</taxon>
    </lineage>
</organism>
<reference evidence="1 2" key="1">
    <citation type="submission" date="2016-11" db="EMBL/GenBank/DDBJ databases">
        <authorList>
            <person name="Jaros S."/>
            <person name="Januszkiewicz K."/>
            <person name="Wedrychowicz H."/>
        </authorList>
    </citation>
    <scope>NUCLEOTIDE SEQUENCE [LARGE SCALE GENOMIC DNA]</scope>
    <source>
        <strain evidence="1 2">DSM 19436</strain>
    </source>
</reference>
<dbReference type="Proteomes" id="UP000184485">
    <property type="component" value="Unassembled WGS sequence"/>
</dbReference>